<dbReference type="AlphaFoldDB" id="A0A9W5Y634"/>
<comment type="caution">
    <text evidence="1">The sequence shown here is derived from an EMBL/GenBank/DDBJ whole genome shotgun (WGS) entry which is preliminary data.</text>
</comment>
<dbReference type="EMBL" id="BQXY01000011">
    <property type="protein sequence ID" value="GKU27313.1"/>
    <property type="molecule type" value="Genomic_DNA"/>
</dbReference>
<dbReference type="Proteomes" id="UP001057868">
    <property type="component" value="Unassembled WGS sequence"/>
</dbReference>
<keyword evidence="2" id="KW-1185">Reference proteome</keyword>
<protein>
    <recommendedName>
        <fullName evidence="3">Glycosyltransferase</fullName>
    </recommendedName>
</protein>
<proteinExistence type="predicted"/>
<organism evidence="1 2">
    <name type="scientific">Clostridium folliculivorans</name>
    <dbReference type="NCBI Taxonomy" id="2886038"/>
    <lineage>
        <taxon>Bacteria</taxon>
        <taxon>Bacillati</taxon>
        <taxon>Bacillota</taxon>
        <taxon>Clostridia</taxon>
        <taxon>Eubacteriales</taxon>
        <taxon>Clostridiaceae</taxon>
        <taxon>Clostridium</taxon>
    </lineage>
</organism>
<sequence>MTNEVIYSVRVPLYNEELVIGESCRRLKVVIDKTEENYKIIFI</sequence>
<reference evidence="1" key="1">
    <citation type="journal article" date="2023" name="Int. J. Syst. Evol. Microbiol.">
        <title>&lt;i&gt;Clostridium folliculivorans&lt;/i&gt; sp. nov., isolated from soil samples of an organic paddy in Japan.</title>
        <authorList>
            <person name="Tazawa J."/>
            <person name="Kobayashi H."/>
            <person name="Tanizawa Y."/>
            <person name="Uchino A."/>
            <person name="Tanaka F."/>
            <person name="Urashima Y."/>
            <person name="Miura S."/>
            <person name="Sakamoto M."/>
            <person name="Ohkuma M."/>
            <person name="Tohno M."/>
        </authorList>
    </citation>
    <scope>NUCLEOTIDE SEQUENCE</scope>
    <source>
        <strain evidence="1">D1-1</strain>
    </source>
</reference>
<name>A0A9W5Y634_9CLOT</name>
<evidence type="ECO:0000313" key="2">
    <source>
        <dbReference type="Proteomes" id="UP001057868"/>
    </source>
</evidence>
<evidence type="ECO:0008006" key="3">
    <source>
        <dbReference type="Google" id="ProtNLM"/>
    </source>
</evidence>
<accession>A0A9W5Y634</accession>
<gene>
    <name evidence="1" type="ORF">CFOLD11_41400</name>
</gene>
<evidence type="ECO:0000313" key="1">
    <source>
        <dbReference type="EMBL" id="GKU27313.1"/>
    </source>
</evidence>